<proteinExistence type="predicted"/>
<organism evidence="1 2">
    <name type="scientific">Vespula maculifrons</name>
    <name type="common">Eastern yellow jacket</name>
    <name type="synonym">Wasp</name>
    <dbReference type="NCBI Taxonomy" id="7453"/>
    <lineage>
        <taxon>Eukaryota</taxon>
        <taxon>Metazoa</taxon>
        <taxon>Ecdysozoa</taxon>
        <taxon>Arthropoda</taxon>
        <taxon>Hexapoda</taxon>
        <taxon>Insecta</taxon>
        <taxon>Pterygota</taxon>
        <taxon>Neoptera</taxon>
        <taxon>Endopterygota</taxon>
        <taxon>Hymenoptera</taxon>
        <taxon>Apocrita</taxon>
        <taxon>Aculeata</taxon>
        <taxon>Vespoidea</taxon>
        <taxon>Vespidae</taxon>
        <taxon>Vespinae</taxon>
        <taxon>Vespula</taxon>
    </lineage>
</organism>
<accession>A0ABD2CEA6</accession>
<dbReference type="Proteomes" id="UP001607303">
    <property type="component" value="Unassembled WGS sequence"/>
</dbReference>
<reference evidence="1 2" key="1">
    <citation type="journal article" date="2024" name="Ann. Entomol. Soc. Am.">
        <title>Genomic analyses of the southern and eastern yellowjacket wasps (Hymenoptera: Vespidae) reveal evolutionary signatures of social life.</title>
        <authorList>
            <person name="Catto M.A."/>
            <person name="Caine P.B."/>
            <person name="Orr S.E."/>
            <person name="Hunt B.G."/>
            <person name="Goodisman M.A.D."/>
        </authorList>
    </citation>
    <scope>NUCLEOTIDE SEQUENCE [LARGE SCALE GENOMIC DNA]</scope>
    <source>
        <strain evidence="1">232</strain>
        <tissue evidence="1">Head and thorax</tissue>
    </source>
</reference>
<keyword evidence="2" id="KW-1185">Reference proteome</keyword>
<comment type="caution">
    <text evidence="1">The sequence shown here is derived from an EMBL/GenBank/DDBJ whole genome shotgun (WGS) entry which is preliminary data.</text>
</comment>
<evidence type="ECO:0000313" key="2">
    <source>
        <dbReference type="Proteomes" id="UP001607303"/>
    </source>
</evidence>
<gene>
    <name evidence="1" type="ORF">V1477_008889</name>
</gene>
<name>A0ABD2CEA6_VESMC</name>
<protein>
    <submittedName>
        <fullName evidence="1">Uncharacterized protein</fullName>
    </submittedName>
</protein>
<evidence type="ECO:0000313" key="1">
    <source>
        <dbReference type="EMBL" id="KAL2743400.1"/>
    </source>
</evidence>
<dbReference type="AlphaFoldDB" id="A0ABD2CEA6"/>
<dbReference type="EMBL" id="JAYRBN010000056">
    <property type="protein sequence ID" value="KAL2743400.1"/>
    <property type="molecule type" value="Genomic_DNA"/>
</dbReference>
<sequence>MFVCSVEWWSAVDKKLPTADSPLVAIWRTTLLQSAPDIRRRTRANSHLVIDAAYAVCLTGLVHRSEVKEV</sequence>